<evidence type="ECO:0000256" key="7">
    <source>
        <dbReference type="SAM" id="Phobius"/>
    </source>
</evidence>
<dbReference type="PATRIC" id="fig|1379.3.peg.608"/>
<feature type="transmembrane region" description="Helical" evidence="7">
    <location>
        <begin position="112"/>
        <end position="134"/>
    </location>
</feature>
<name>A0A134A0X3_9BACL</name>
<keyword evidence="4 7" id="KW-1133">Transmembrane helix</keyword>
<dbReference type="PANTHER" id="PTHR30520">
    <property type="entry name" value="FORMATE TRANSPORTER-RELATED"/>
    <property type="match status" value="1"/>
</dbReference>
<evidence type="ECO:0000256" key="5">
    <source>
        <dbReference type="ARBA" id="ARBA00023136"/>
    </source>
</evidence>
<keyword evidence="2" id="KW-0813">Transport</keyword>
<protein>
    <submittedName>
        <fullName evidence="8">Formate/nitrite transporter</fullName>
    </submittedName>
</protein>
<feature type="transmembrane region" description="Helical" evidence="7">
    <location>
        <begin position="195"/>
        <end position="217"/>
    </location>
</feature>
<dbReference type="EMBL" id="LSDC01000039">
    <property type="protein sequence ID" value="KXB61335.1"/>
    <property type="molecule type" value="Genomic_DNA"/>
</dbReference>
<comment type="similarity">
    <text evidence="6">Belongs to the FNT transporter (TC 1.A.16) family.</text>
</comment>
<dbReference type="PANTHER" id="PTHR30520:SF6">
    <property type="entry name" value="FORMATE_NITRATE FAMILY TRANSPORTER (EUROFUNG)"/>
    <property type="match status" value="1"/>
</dbReference>
<evidence type="ECO:0000256" key="2">
    <source>
        <dbReference type="ARBA" id="ARBA00022448"/>
    </source>
</evidence>
<dbReference type="GO" id="GO:0015499">
    <property type="term" value="F:formate transmembrane transporter activity"/>
    <property type="evidence" value="ECO:0007669"/>
    <property type="project" value="TreeGrafter"/>
</dbReference>
<dbReference type="InterPro" id="IPR023271">
    <property type="entry name" value="Aquaporin-like"/>
</dbReference>
<gene>
    <name evidence="8" type="ORF">HMPREF3186_00623</name>
</gene>
<dbReference type="AlphaFoldDB" id="A0A134A0X3"/>
<feature type="transmembrane region" description="Helical" evidence="7">
    <location>
        <begin position="66"/>
        <end position="91"/>
    </location>
</feature>
<dbReference type="OrthoDB" id="9786493at2"/>
<keyword evidence="3 7" id="KW-0812">Transmembrane</keyword>
<proteinExistence type="inferred from homology"/>
<feature type="transmembrane region" description="Helical" evidence="7">
    <location>
        <begin position="161"/>
        <end position="183"/>
    </location>
</feature>
<dbReference type="Pfam" id="PF01226">
    <property type="entry name" value="Form_Nir_trans"/>
    <property type="match status" value="1"/>
</dbReference>
<dbReference type="STRING" id="1379.HMPREF3186_00623"/>
<feature type="transmembrane region" description="Helical" evidence="7">
    <location>
        <begin position="32"/>
        <end position="54"/>
    </location>
</feature>
<evidence type="ECO:0000256" key="3">
    <source>
        <dbReference type="ARBA" id="ARBA00022692"/>
    </source>
</evidence>
<evidence type="ECO:0000256" key="6">
    <source>
        <dbReference type="ARBA" id="ARBA00049660"/>
    </source>
</evidence>
<organism evidence="8 9">
    <name type="scientific">Gemella haemolysans</name>
    <dbReference type="NCBI Taxonomy" id="1379"/>
    <lineage>
        <taxon>Bacteria</taxon>
        <taxon>Bacillati</taxon>
        <taxon>Bacillota</taxon>
        <taxon>Bacilli</taxon>
        <taxon>Bacillales</taxon>
        <taxon>Gemellaceae</taxon>
        <taxon>Gemella</taxon>
    </lineage>
</organism>
<accession>A0A134A0X3</accession>
<reference evidence="9" key="1">
    <citation type="submission" date="2016-01" db="EMBL/GenBank/DDBJ databases">
        <authorList>
            <person name="Mitreva M."/>
            <person name="Pepin K.H."/>
            <person name="Mihindukulasuriya K.A."/>
            <person name="Fulton R."/>
            <person name="Fronick C."/>
            <person name="O'Laughlin M."/>
            <person name="Miner T."/>
            <person name="Herter B."/>
            <person name="Rosa B.A."/>
            <person name="Cordes M."/>
            <person name="Tomlinson C."/>
            <person name="Wollam A."/>
            <person name="Palsikar V.B."/>
            <person name="Mardis E.R."/>
            <person name="Wilson R.K."/>
        </authorList>
    </citation>
    <scope>NUCLEOTIDE SEQUENCE [LARGE SCALE GENOMIC DNA]</scope>
    <source>
        <strain evidence="9">DNF01167</strain>
    </source>
</reference>
<dbReference type="InterPro" id="IPR000292">
    <property type="entry name" value="For/NO2_transpt"/>
</dbReference>
<evidence type="ECO:0000313" key="8">
    <source>
        <dbReference type="EMBL" id="KXB61335.1"/>
    </source>
</evidence>
<dbReference type="RefSeq" id="WP_060913871.1">
    <property type="nucleotide sequence ID" value="NZ_JAWFGB010000007.1"/>
</dbReference>
<dbReference type="Gene3D" id="1.20.1080.10">
    <property type="entry name" value="Glycerol uptake facilitator protein"/>
    <property type="match status" value="1"/>
</dbReference>
<keyword evidence="5 7" id="KW-0472">Membrane</keyword>
<evidence type="ECO:0000256" key="4">
    <source>
        <dbReference type="ARBA" id="ARBA00022989"/>
    </source>
</evidence>
<comment type="subcellular location">
    <subcellularLocation>
        <location evidence="1">Membrane</location>
        <topology evidence="1">Multi-pass membrane protein</topology>
    </subcellularLocation>
</comment>
<dbReference type="GO" id="GO:0005886">
    <property type="term" value="C:plasma membrane"/>
    <property type="evidence" value="ECO:0007669"/>
    <property type="project" value="TreeGrafter"/>
</dbReference>
<dbReference type="FunFam" id="1.20.1080.10:FF:000011">
    <property type="entry name" value="Formate family transporter"/>
    <property type="match status" value="1"/>
</dbReference>
<feature type="transmembrane region" description="Helical" evidence="7">
    <location>
        <begin position="237"/>
        <end position="258"/>
    </location>
</feature>
<evidence type="ECO:0000313" key="9">
    <source>
        <dbReference type="Proteomes" id="UP000070355"/>
    </source>
</evidence>
<dbReference type="Proteomes" id="UP000070355">
    <property type="component" value="Unassembled WGS sequence"/>
</dbReference>
<comment type="caution">
    <text evidence="8">The sequence shown here is derived from an EMBL/GenBank/DDBJ whole genome shotgun (WGS) entry which is preliminary data.</text>
</comment>
<evidence type="ECO:0000256" key="1">
    <source>
        <dbReference type="ARBA" id="ARBA00004141"/>
    </source>
</evidence>
<sequence>MTNTVESKAFLEPQEVYELTIKKGTAKATASLKYMLSLGFLGGAFIGVGFLALLRVSGSIPKEFGGIGALLGASVFPIGLICILVGGGELVTGNMMAVTVAWFNKKISFKLLAKNMVVITFANLVGSLVIAYFLGHLTGLTGGSIAAKTISAGESKVYLTFWQVFFSAVGCNWLVGMAVWLNFAAKDVGSKMFGVWFPIMTFVAIGFQHLVANMFAIPAAMFEGANISVLQFIQNMGTVFLGNFVGAVTLVSALYTFAYKK</sequence>